<name>A0ABS5J8Z3_9BACT</name>
<keyword evidence="1" id="KW-0378">Hydrolase</keyword>
<protein>
    <submittedName>
        <fullName evidence="4">Alpha-galactosidase</fullName>
    </submittedName>
</protein>
<reference evidence="4 5" key="1">
    <citation type="submission" date="2021-04" db="EMBL/GenBank/DDBJ databases">
        <title>Chitinophaga sp. nov., isolated from the rhizosphere soil.</title>
        <authorList>
            <person name="He S."/>
        </authorList>
    </citation>
    <scope>NUCLEOTIDE SEQUENCE [LARGE SCALE GENOMIC DNA]</scope>
    <source>
        <strain evidence="4 5">2R12</strain>
    </source>
</reference>
<gene>
    <name evidence="4" type="ORF">KE626_30410</name>
</gene>
<dbReference type="InterPro" id="IPR013785">
    <property type="entry name" value="Aldolase_TIM"/>
</dbReference>
<dbReference type="InterPro" id="IPR050985">
    <property type="entry name" value="Alpha-glycosidase_related"/>
</dbReference>
<evidence type="ECO:0000256" key="3">
    <source>
        <dbReference type="SAM" id="SignalP"/>
    </source>
</evidence>
<dbReference type="InterPro" id="IPR002252">
    <property type="entry name" value="Glyco_hydro_36"/>
</dbReference>
<dbReference type="RefSeq" id="WP_211976846.1">
    <property type="nucleotide sequence ID" value="NZ_CBFHAM010000032.1"/>
</dbReference>
<keyword evidence="5" id="KW-1185">Reference proteome</keyword>
<proteinExistence type="predicted"/>
<dbReference type="Proteomes" id="UP000676386">
    <property type="component" value="Unassembled WGS sequence"/>
</dbReference>
<organism evidence="4 5">
    <name type="scientific">Chitinophaga hostae</name>
    <dbReference type="NCBI Taxonomy" id="2831022"/>
    <lineage>
        <taxon>Bacteria</taxon>
        <taxon>Pseudomonadati</taxon>
        <taxon>Bacteroidota</taxon>
        <taxon>Chitinophagia</taxon>
        <taxon>Chitinophagales</taxon>
        <taxon>Chitinophagaceae</taxon>
        <taxon>Chitinophaga</taxon>
    </lineage>
</organism>
<dbReference type="CDD" id="cd14791">
    <property type="entry name" value="GH36"/>
    <property type="match status" value="1"/>
</dbReference>
<feature type="signal peptide" evidence="3">
    <location>
        <begin position="1"/>
        <end position="19"/>
    </location>
</feature>
<dbReference type="EMBL" id="JAGTXB010000024">
    <property type="protein sequence ID" value="MBS0031683.1"/>
    <property type="molecule type" value="Genomic_DNA"/>
</dbReference>
<evidence type="ECO:0000313" key="5">
    <source>
        <dbReference type="Proteomes" id="UP000676386"/>
    </source>
</evidence>
<dbReference type="InterPro" id="IPR013780">
    <property type="entry name" value="Glyco_hydro_b"/>
</dbReference>
<dbReference type="PANTHER" id="PTHR43053:SF3">
    <property type="entry name" value="ALPHA-GALACTOSIDASE C-RELATED"/>
    <property type="match status" value="1"/>
</dbReference>
<evidence type="ECO:0000256" key="2">
    <source>
        <dbReference type="ARBA" id="ARBA00023295"/>
    </source>
</evidence>
<dbReference type="Gene3D" id="2.60.40.1180">
    <property type="entry name" value="Golgi alpha-mannosidase II"/>
    <property type="match status" value="1"/>
</dbReference>
<feature type="chain" id="PRO_5046621958" evidence="3">
    <location>
        <begin position="20"/>
        <end position="612"/>
    </location>
</feature>
<accession>A0ABS5J8Z3</accession>
<dbReference type="InterPro" id="IPR017853">
    <property type="entry name" value="GH"/>
</dbReference>
<keyword evidence="2" id="KW-0326">Glycosidase</keyword>
<keyword evidence="3" id="KW-0732">Signal</keyword>
<evidence type="ECO:0000256" key="1">
    <source>
        <dbReference type="ARBA" id="ARBA00022801"/>
    </source>
</evidence>
<sequence length="612" mass="68159">MKKYSLLLLSCLLSGAIMAMNGDSEKFIRALKKSAVVGYLPDGRVAPAFVKVTRTWKNQLCEVRIVNTGSSPVRLKEVVTATAGNVLPAATPFYAEGFQMLSQTAGTLAKPENLGNYTDAGHYKIPGPAGYLAVYNLLRLYPAGDEQLLLGYTSGKRFVGKFYLSADTIKVVSDLENLTLSPGETFNLEELMVASGNDGNDLLDRFADRISYFHPSPGAKPAGMQRGAHAGFPQPPSGWCSWYCFGPRVTAQNIYDNLDYIKNNIPALKYIQIDDGYQPYMGDWLEAGNSFGGNVQQVLRSIRDKGFEPAIWVAPFICDSNSAIYKNHKDWLVKDSSGKPLRSDLVSFGGWRWKPWYVLDGTHPAVQQHLEQLFRTMRNDWGVTYFKLDANFWGAIHGGYFYGKKATRVEAYRRGMEAVSRGSKDAFLLGCNHPLWPSLGLIHGSRSSMDIKRTWTVFERSGKENLYRAWQNGRLWWNDPDCLVLTGNMPDNEFNFHAALLYATGGMLLSGDDLVKISPERLNVLRKAVPPTAKAAAFENTDFETGRVTTACGQQVILLNWQASSRKISVKLDKTYEIADYWTGRVIGTYNGSFSMELAGHDGRVLNLTPKK</sequence>
<evidence type="ECO:0000313" key="4">
    <source>
        <dbReference type="EMBL" id="MBS0031683.1"/>
    </source>
</evidence>
<dbReference type="PANTHER" id="PTHR43053">
    <property type="entry name" value="GLYCOSIDASE FAMILY 31"/>
    <property type="match status" value="1"/>
</dbReference>
<dbReference type="Gene3D" id="3.20.20.70">
    <property type="entry name" value="Aldolase class I"/>
    <property type="match status" value="1"/>
</dbReference>
<dbReference type="SUPFAM" id="SSF51445">
    <property type="entry name" value="(Trans)glycosidases"/>
    <property type="match status" value="1"/>
</dbReference>
<dbReference type="Pfam" id="PF02065">
    <property type="entry name" value="Melibiase"/>
    <property type="match status" value="1"/>
</dbReference>
<comment type="caution">
    <text evidence="4">The sequence shown here is derived from an EMBL/GenBank/DDBJ whole genome shotgun (WGS) entry which is preliminary data.</text>
</comment>